<proteinExistence type="predicted"/>
<name>A0ACC2P4Z4_9HYME</name>
<evidence type="ECO:0000313" key="2">
    <source>
        <dbReference type="Proteomes" id="UP001239111"/>
    </source>
</evidence>
<evidence type="ECO:0000313" key="1">
    <source>
        <dbReference type="EMBL" id="KAJ8678389.1"/>
    </source>
</evidence>
<protein>
    <submittedName>
        <fullName evidence="1">Uncharacterized protein</fullName>
    </submittedName>
</protein>
<sequence length="192" mass="19817">MSSQRQSKQTTRLIGTGKPSAILATTSKRVQALPPRLGNTAISAMKPDTCTPVSTAARPSLCAGVPGNAIQRAINSTLAGDSNSQKLPSGASPQIENLANVPYAGASPTTPIEKNTTAKCRVVHLPQTVDIEVDIGKAVGMQPGRNNAGMGSVETCVGVERPSARKTNPLAAKGDDCPISLFVDTSITLQLT</sequence>
<dbReference type="Proteomes" id="UP001239111">
    <property type="component" value="Chromosome 2"/>
</dbReference>
<organism evidence="1 2">
    <name type="scientific">Eretmocerus hayati</name>
    <dbReference type="NCBI Taxonomy" id="131215"/>
    <lineage>
        <taxon>Eukaryota</taxon>
        <taxon>Metazoa</taxon>
        <taxon>Ecdysozoa</taxon>
        <taxon>Arthropoda</taxon>
        <taxon>Hexapoda</taxon>
        <taxon>Insecta</taxon>
        <taxon>Pterygota</taxon>
        <taxon>Neoptera</taxon>
        <taxon>Endopterygota</taxon>
        <taxon>Hymenoptera</taxon>
        <taxon>Apocrita</taxon>
        <taxon>Proctotrupomorpha</taxon>
        <taxon>Chalcidoidea</taxon>
        <taxon>Aphelinidae</taxon>
        <taxon>Aphelininae</taxon>
        <taxon>Eretmocerus</taxon>
    </lineage>
</organism>
<gene>
    <name evidence="1" type="ORF">QAD02_014176</name>
</gene>
<dbReference type="EMBL" id="CM056742">
    <property type="protein sequence ID" value="KAJ8678389.1"/>
    <property type="molecule type" value="Genomic_DNA"/>
</dbReference>
<reference evidence="1" key="1">
    <citation type="submission" date="2023-04" db="EMBL/GenBank/DDBJ databases">
        <title>A chromosome-level genome assembly of the parasitoid wasp Eretmocerus hayati.</title>
        <authorList>
            <person name="Zhong Y."/>
            <person name="Liu S."/>
            <person name="Liu Y."/>
        </authorList>
    </citation>
    <scope>NUCLEOTIDE SEQUENCE</scope>
    <source>
        <strain evidence="1">ZJU_SS_LIU_2023</strain>
    </source>
</reference>
<comment type="caution">
    <text evidence="1">The sequence shown here is derived from an EMBL/GenBank/DDBJ whole genome shotgun (WGS) entry which is preliminary data.</text>
</comment>
<accession>A0ACC2P4Z4</accession>
<keyword evidence="2" id="KW-1185">Reference proteome</keyword>